<proteinExistence type="predicted"/>
<dbReference type="GO" id="GO:0046872">
    <property type="term" value="F:metal ion binding"/>
    <property type="evidence" value="ECO:0007669"/>
    <property type="project" value="UniProtKB-KW"/>
</dbReference>
<dbReference type="CDD" id="cd04273">
    <property type="entry name" value="ZnMc_ADAMTS_like"/>
    <property type="match status" value="1"/>
</dbReference>
<feature type="binding site" evidence="14">
    <location>
        <position position="647"/>
    </location>
    <ligand>
        <name>Ca(2+)</name>
        <dbReference type="ChEBI" id="CHEBI:29108"/>
        <label>1</label>
    </ligand>
</feature>
<reference evidence="20 21" key="1">
    <citation type="journal article" date="2024" name="BMC Genomics">
        <title>De novo assembly and annotation of Popillia japonica's genome with initial clues to its potential as an invasive pest.</title>
        <authorList>
            <person name="Cucini C."/>
            <person name="Boschi S."/>
            <person name="Funari R."/>
            <person name="Cardaioli E."/>
            <person name="Iannotti N."/>
            <person name="Marturano G."/>
            <person name="Paoli F."/>
            <person name="Bruttini M."/>
            <person name="Carapelli A."/>
            <person name="Frati F."/>
            <person name="Nardi F."/>
        </authorList>
    </citation>
    <scope>NUCLEOTIDE SEQUENCE [LARGE SCALE GENOMIC DNA]</scope>
    <source>
        <strain evidence="20">DMR45628</strain>
    </source>
</reference>
<dbReference type="InterPro" id="IPR050439">
    <property type="entry name" value="ADAMTS_ADAMTS-like"/>
</dbReference>
<dbReference type="InterPro" id="IPR001590">
    <property type="entry name" value="Peptidase_M12B"/>
</dbReference>
<dbReference type="SUPFAM" id="SSF82895">
    <property type="entry name" value="TSP-1 type 1 repeat"/>
    <property type="match status" value="4"/>
</dbReference>
<evidence type="ECO:0000313" key="21">
    <source>
        <dbReference type="Proteomes" id="UP001458880"/>
    </source>
</evidence>
<feature type="active site" evidence="13 16">
    <location>
        <position position="588"/>
    </location>
</feature>
<evidence type="ECO:0000256" key="12">
    <source>
        <dbReference type="ARBA" id="ARBA00023180"/>
    </source>
</evidence>
<dbReference type="PROSITE" id="PS50092">
    <property type="entry name" value="TSP1"/>
    <property type="match status" value="4"/>
</dbReference>
<dbReference type="InterPro" id="IPR000884">
    <property type="entry name" value="TSP1_rpt"/>
</dbReference>
<dbReference type="Proteomes" id="UP001458880">
    <property type="component" value="Unassembled WGS sequence"/>
</dbReference>
<feature type="binding site" evidence="14">
    <location>
        <position position="451"/>
    </location>
    <ligand>
        <name>Ca(2+)</name>
        <dbReference type="ChEBI" id="CHEBI:29108"/>
        <label>1</label>
    </ligand>
</feature>
<keyword evidence="2" id="KW-0964">Secreted</keyword>
<dbReference type="GO" id="GO:0006508">
    <property type="term" value="P:proteolysis"/>
    <property type="evidence" value="ECO:0007669"/>
    <property type="project" value="UniProtKB-KW"/>
</dbReference>
<keyword evidence="3" id="KW-0272">Extracellular matrix</keyword>
<keyword evidence="11 15" id="KW-1015">Disulfide bond</keyword>
<comment type="cofactor">
    <cofactor evidence="14">
        <name>Zn(2+)</name>
        <dbReference type="ChEBI" id="CHEBI:29105"/>
    </cofactor>
    <text evidence="14">Binds 1 zinc ion per subunit.</text>
</comment>
<keyword evidence="12" id="KW-0325">Glycoprotein</keyword>
<dbReference type="SUPFAM" id="SSF55486">
    <property type="entry name" value="Metalloproteases ('zincins'), catalytic domain"/>
    <property type="match status" value="1"/>
</dbReference>
<keyword evidence="10" id="KW-0482">Metalloprotease</keyword>
<organism evidence="20 21">
    <name type="scientific">Popillia japonica</name>
    <name type="common">Japanese beetle</name>
    <dbReference type="NCBI Taxonomy" id="7064"/>
    <lineage>
        <taxon>Eukaryota</taxon>
        <taxon>Metazoa</taxon>
        <taxon>Ecdysozoa</taxon>
        <taxon>Arthropoda</taxon>
        <taxon>Hexapoda</taxon>
        <taxon>Insecta</taxon>
        <taxon>Pterygota</taxon>
        <taxon>Neoptera</taxon>
        <taxon>Endopterygota</taxon>
        <taxon>Coleoptera</taxon>
        <taxon>Polyphaga</taxon>
        <taxon>Scarabaeiformia</taxon>
        <taxon>Scarabaeidae</taxon>
        <taxon>Rutelinae</taxon>
        <taxon>Popillia</taxon>
    </lineage>
</organism>
<feature type="binding site" evidence="14">
    <location>
        <position position="451"/>
    </location>
    <ligand>
        <name>Ca(2+)</name>
        <dbReference type="ChEBI" id="CHEBI:29108"/>
        <label>2</label>
    </ligand>
</feature>
<evidence type="ECO:0000259" key="19">
    <source>
        <dbReference type="PROSITE" id="PS50900"/>
    </source>
</evidence>
<feature type="disulfide bond" evidence="15">
    <location>
        <begin position="685"/>
        <end position="708"/>
    </location>
</feature>
<dbReference type="PROSITE" id="PS50900">
    <property type="entry name" value="PLAC"/>
    <property type="match status" value="1"/>
</dbReference>
<feature type="disulfide bond" evidence="15">
    <location>
        <begin position="721"/>
        <end position="732"/>
    </location>
</feature>
<dbReference type="PANTHER" id="PTHR13723">
    <property type="entry name" value="ADAMTS A DISINTEGRIN AND METALLOPROTEASE WITH THROMBOSPONDIN MOTIFS PROTEASE"/>
    <property type="match status" value="1"/>
</dbReference>
<comment type="caution">
    <text evidence="16">Lacks conserved residue(s) required for the propagation of feature annotation.</text>
</comment>
<evidence type="ECO:0000256" key="1">
    <source>
        <dbReference type="ARBA" id="ARBA00004498"/>
    </source>
</evidence>
<evidence type="ECO:0000259" key="18">
    <source>
        <dbReference type="PROSITE" id="PS50215"/>
    </source>
</evidence>
<dbReference type="InterPro" id="IPR013273">
    <property type="entry name" value="ADAMTS/ADAMTS-like"/>
</dbReference>
<name>A0AAW1KPS4_POPJA</name>
<evidence type="ECO:0000256" key="15">
    <source>
        <dbReference type="PIRSR" id="PIRSR613273-3"/>
    </source>
</evidence>
<dbReference type="Gene3D" id="3.40.390.10">
    <property type="entry name" value="Collagenase (Catalytic Domain)"/>
    <property type="match status" value="1"/>
</dbReference>
<dbReference type="FunFam" id="2.20.100.10:FF:000001">
    <property type="entry name" value="semaphorin-5A isoform X1"/>
    <property type="match status" value="1"/>
</dbReference>
<dbReference type="InterPro" id="IPR010909">
    <property type="entry name" value="PLAC"/>
</dbReference>
<comment type="subcellular location">
    <subcellularLocation>
        <location evidence="1">Secreted</location>
        <location evidence="1">Extracellular space</location>
        <location evidence="1">Extracellular matrix</location>
    </subcellularLocation>
</comment>
<feature type="binding site" evidence="14 16">
    <location>
        <position position="587"/>
    </location>
    <ligand>
        <name>Zn(2+)</name>
        <dbReference type="ChEBI" id="CHEBI:29105"/>
        <note>catalytic</note>
    </ligand>
</feature>
<feature type="binding site" evidence="14 16">
    <location>
        <position position="591"/>
    </location>
    <ligand>
        <name>Zn(2+)</name>
        <dbReference type="ChEBI" id="CHEBI:29105"/>
        <note>catalytic</note>
    </ligand>
</feature>
<dbReference type="Gene3D" id="2.20.100.10">
    <property type="entry name" value="Thrombospondin type-1 (TSP1) repeat"/>
    <property type="match status" value="4"/>
</dbReference>
<evidence type="ECO:0000256" key="10">
    <source>
        <dbReference type="ARBA" id="ARBA00023049"/>
    </source>
</evidence>
<feature type="disulfide bond" evidence="15">
    <location>
        <begin position="778"/>
        <end position="790"/>
    </location>
</feature>
<keyword evidence="8" id="KW-0378">Hydrolase</keyword>
<evidence type="ECO:0000256" key="14">
    <source>
        <dbReference type="PIRSR" id="PIRSR613273-2"/>
    </source>
</evidence>
<dbReference type="GO" id="GO:0004222">
    <property type="term" value="F:metalloendopeptidase activity"/>
    <property type="evidence" value="ECO:0007669"/>
    <property type="project" value="InterPro"/>
</dbReference>
<dbReference type="CDD" id="cd00117">
    <property type="entry name" value="TFP"/>
    <property type="match status" value="1"/>
</dbReference>
<feature type="disulfide bond" evidence="15">
    <location>
        <begin position="763"/>
        <end position="800"/>
    </location>
</feature>
<feature type="signal peptide" evidence="17">
    <location>
        <begin position="1"/>
        <end position="21"/>
    </location>
</feature>
<feature type="disulfide bond" evidence="15">
    <location>
        <begin position="674"/>
        <end position="699"/>
    </location>
</feature>
<dbReference type="InterPro" id="IPR036383">
    <property type="entry name" value="TSP1_rpt_sf"/>
</dbReference>
<keyword evidence="5 14" id="KW-0479">Metal-binding</keyword>
<keyword evidence="6 17" id="KW-0732">Signal</keyword>
<dbReference type="AlphaFoldDB" id="A0AAW1KPS4"/>
<dbReference type="InterPro" id="IPR041645">
    <property type="entry name" value="ADAMTS_CR_2"/>
</dbReference>
<evidence type="ECO:0000256" key="2">
    <source>
        <dbReference type="ARBA" id="ARBA00022525"/>
    </source>
</evidence>
<dbReference type="PRINTS" id="PR01857">
    <property type="entry name" value="ADAMTSFAMILY"/>
</dbReference>
<dbReference type="Pfam" id="PF00090">
    <property type="entry name" value="TSP_1"/>
    <property type="match status" value="1"/>
</dbReference>
<dbReference type="Pfam" id="PF19030">
    <property type="entry name" value="TSP1_ADAMTS"/>
    <property type="match status" value="3"/>
</dbReference>
<dbReference type="GO" id="GO:0031012">
    <property type="term" value="C:extracellular matrix"/>
    <property type="evidence" value="ECO:0007669"/>
    <property type="project" value="TreeGrafter"/>
</dbReference>
<evidence type="ECO:0000256" key="5">
    <source>
        <dbReference type="ARBA" id="ARBA00022723"/>
    </source>
</evidence>
<accession>A0AAW1KPS4</accession>
<keyword evidence="9 14" id="KW-0862">Zinc</keyword>
<dbReference type="PROSITE" id="PS50215">
    <property type="entry name" value="ADAM_MEPRO"/>
    <property type="match status" value="1"/>
</dbReference>
<evidence type="ECO:0000256" key="8">
    <source>
        <dbReference type="ARBA" id="ARBA00022801"/>
    </source>
</evidence>
<dbReference type="Gene3D" id="3.40.1620.60">
    <property type="match status" value="1"/>
</dbReference>
<evidence type="ECO:0000313" key="20">
    <source>
        <dbReference type="EMBL" id="KAK9721468.1"/>
    </source>
</evidence>
<evidence type="ECO:0000256" key="4">
    <source>
        <dbReference type="ARBA" id="ARBA00022670"/>
    </source>
</evidence>
<sequence>MWWIEAIELWGLIILLTVCLSEPSAAEYRTKEASVRPSDLYCFRCDTMVDGERCQDLKDNITNFNIKCSNEQRTCKVKSISMSASTEDVTGKPKLWLLQRNCTKNCEPGCIVIGERTKLHSCTTCCEKSLCNTGNGSDRLGAIGSVSKGLTILFYVIRFTACVPLTPLNQVTHSVTNMLLESILILALNVLESNSFFSDILTDFRHFSREDSRVVFPQIQQVKTRRKRHINRNLYYDQIVPATTINLDEFVLDLNEDESSLDIHENFRIIFENPASESAESILDNCRFQSGKIRDFEDVSFGSVTICGSEIIGFIRIDDDSYLIEPFNITAGQFQANIPHILYKTNHPNRKRSVRELHESQWEYFNLTGDTINFDGLDDDNFPDGGGNFSENNTVQFGLTQPEVDVTLFDWNTQEIDPDIMGYFVDSIWESRIINRKKSGILTANRPQWLEIALAVDHTVVNFHGKDRVKQYVLSLMNIVNAIYQDPSLDANLQLVITRLFFYESRRSSVIRLGDAKRSLQNVNAWNRKLHDSLLPGDPLHDIAVWLTRADIGGPSGYAPVAGVCDPKRSCTLNRDEGLTSAFIIAHEIAHTLGLSHDGEQKSGNTCGGDAFYGSIMAPMVSSTFHKFSWSECSKKEYHKKTSKLTCLLNKPPKLGEIILNNTLQSTFSLDEQCRMEFGDGYSLCRSFDIIDTCSHLWCGHHNSPVVCKTKKGPPLEGTECGFDKWCINGFCEQVDGKRFGRNPVHHNPQHGDWSSWGPWGPCSRSCGTGVEFRMRKCDNPPPLYGGNNCAGAGEEWRVCTLDPCPEPIKDFRAQQCNRLPELLNFDVGNRKANMTWLPFESDDHDEKCKLTCISKETRELYITNENLMDGCDGVLYSNMKLDACGVCGGNDSDCQKMMSIYRKRLKREVSRLIIVPRLSRGIKIEANFTTTNSIDPSVAFLIKDRNKHSYSVSVPNKGPHGEIIAGTKFHYQKFGNKNNIWANGPPLSEIVIALFVLKSDLDLGIDISFKAEYVLHKSLLKNPPRYAWVLGGWGACSQTCGGGKRQRTAACFDTQTTKMVPRRRCSLIIKPYLETDSCNTYSCNFYWVAGVWEPCSKTCGSYGVQYREVYCVPQSIMGADVNSSSFADIIDPWNHMVSPAKCRGLPPVTARPCNRDPCPVDWSFGEWSQCSTSCGTGVITRQPRCLPPEEEPFYTCGAAVFPQKRSCKGNYTRFTNHLCKRRKKRKPCVGDVSYHCTIPILAKYCRFSGFRKLCCETCSRNRLTRIIQ</sequence>
<evidence type="ECO:0000256" key="13">
    <source>
        <dbReference type="PIRSR" id="PIRSR613273-1"/>
    </source>
</evidence>
<evidence type="ECO:0000256" key="17">
    <source>
        <dbReference type="SAM" id="SignalP"/>
    </source>
</evidence>
<feature type="chain" id="PRO_5043318065" evidence="17">
    <location>
        <begin position="22"/>
        <end position="1269"/>
    </location>
</feature>
<keyword evidence="14" id="KW-0106">Calcium</keyword>
<comment type="caution">
    <text evidence="20">The sequence shown here is derived from an EMBL/GenBank/DDBJ whole genome shotgun (WGS) entry which is preliminary data.</text>
</comment>
<keyword evidence="21" id="KW-1185">Reference proteome</keyword>
<dbReference type="Pfam" id="PF01421">
    <property type="entry name" value="Reprolysin"/>
    <property type="match status" value="1"/>
</dbReference>
<dbReference type="Gene3D" id="2.60.120.830">
    <property type="match status" value="1"/>
</dbReference>
<evidence type="ECO:0000256" key="7">
    <source>
        <dbReference type="ARBA" id="ARBA00022737"/>
    </source>
</evidence>
<feature type="disulfide bond" evidence="15">
    <location>
        <begin position="694"/>
        <end position="727"/>
    </location>
</feature>
<feature type="domain" description="PLAC" evidence="19">
    <location>
        <begin position="1216"/>
        <end position="1263"/>
    </location>
</feature>
<dbReference type="EMBL" id="JASPKY010000199">
    <property type="protein sequence ID" value="KAK9721468.1"/>
    <property type="molecule type" value="Genomic_DNA"/>
</dbReference>
<evidence type="ECO:0000256" key="16">
    <source>
        <dbReference type="PROSITE-ProRule" id="PRU00276"/>
    </source>
</evidence>
<dbReference type="SMART" id="SM00209">
    <property type="entry name" value="TSP1"/>
    <property type="match status" value="4"/>
</dbReference>
<keyword evidence="7" id="KW-0677">Repeat</keyword>
<evidence type="ECO:0000256" key="9">
    <source>
        <dbReference type="ARBA" id="ARBA00022833"/>
    </source>
</evidence>
<feature type="domain" description="Peptidase M12B" evidence="18">
    <location>
        <begin position="448"/>
        <end position="652"/>
    </location>
</feature>
<gene>
    <name evidence="20" type="ORF">QE152_g21574</name>
</gene>
<feature type="binding site" evidence="14 16">
    <location>
        <position position="597"/>
    </location>
    <ligand>
        <name>Zn(2+)</name>
        <dbReference type="ChEBI" id="CHEBI:29105"/>
        <note>catalytic</note>
    </ligand>
</feature>
<evidence type="ECO:0000256" key="11">
    <source>
        <dbReference type="ARBA" id="ARBA00023157"/>
    </source>
</evidence>
<dbReference type="GO" id="GO:0030198">
    <property type="term" value="P:extracellular matrix organization"/>
    <property type="evidence" value="ECO:0007669"/>
    <property type="project" value="InterPro"/>
</dbReference>
<feature type="binding site" evidence="14">
    <location>
        <position position="542"/>
    </location>
    <ligand>
        <name>Ca(2+)</name>
        <dbReference type="ChEBI" id="CHEBI:29108"/>
        <label>1</label>
    </ligand>
</feature>
<dbReference type="InterPro" id="IPR024079">
    <property type="entry name" value="MetalloPept_cat_dom_sf"/>
</dbReference>
<keyword evidence="4" id="KW-0645">Protease</keyword>
<feature type="disulfide bond" evidence="15">
    <location>
        <begin position="565"/>
        <end position="647"/>
    </location>
</feature>
<dbReference type="PANTHER" id="PTHR13723:SF304">
    <property type="entry name" value="A DISINTEGRIN AND METALLOPROTEINASE WITH THROMBOSPONDIN MOTIFS 2-LIKE PROTEIN"/>
    <property type="match status" value="1"/>
</dbReference>
<protein>
    <submittedName>
        <fullName evidence="20">Thrombospondin type 1 domain</fullName>
    </submittedName>
</protein>
<evidence type="ECO:0000256" key="6">
    <source>
        <dbReference type="ARBA" id="ARBA00022729"/>
    </source>
</evidence>
<feature type="disulfide bond" evidence="15">
    <location>
        <begin position="767"/>
        <end position="805"/>
    </location>
</feature>
<dbReference type="Pfam" id="PF17771">
    <property type="entry name" value="ADAMTS_CR_2"/>
    <property type="match status" value="1"/>
</dbReference>
<evidence type="ECO:0000256" key="3">
    <source>
        <dbReference type="ARBA" id="ARBA00022530"/>
    </source>
</evidence>